<dbReference type="OrthoDB" id="108890at2"/>
<organism evidence="2 3">
    <name type="scientific">Frateuria aurantia (strain ATCC 33424 / DSM 6220 / KCTC 2777 / LMG 1558 / NBRC 3245 / NCIMB 13370)</name>
    <name type="common">Acetobacter aurantius</name>
    <dbReference type="NCBI Taxonomy" id="767434"/>
    <lineage>
        <taxon>Bacteria</taxon>
        <taxon>Pseudomonadati</taxon>
        <taxon>Pseudomonadota</taxon>
        <taxon>Gammaproteobacteria</taxon>
        <taxon>Lysobacterales</taxon>
        <taxon>Rhodanobacteraceae</taxon>
        <taxon>Frateuria</taxon>
    </lineage>
</organism>
<dbReference type="RefSeq" id="WP_014403004.1">
    <property type="nucleotide sequence ID" value="NC_017033.1"/>
</dbReference>
<dbReference type="GO" id="GO:0016491">
    <property type="term" value="F:oxidoreductase activity"/>
    <property type="evidence" value="ECO:0007669"/>
    <property type="project" value="InterPro"/>
</dbReference>
<dbReference type="InterPro" id="IPR018713">
    <property type="entry name" value="MPAB/Lcp_cat_dom"/>
</dbReference>
<feature type="domain" description="ER-bound oxygenase mpaB/mpaB'/Rubber oxygenase catalytic" evidence="1">
    <location>
        <begin position="51"/>
        <end position="277"/>
    </location>
</feature>
<dbReference type="HOGENOM" id="CLU_059206_0_1_6"/>
<dbReference type="Proteomes" id="UP000005234">
    <property type="component" value="Chromosome"/>
</dbReference>
<keyword evidence="3" id="KW-1185">Reference proteome</keyword>
<dbReference type="AlphaFoldDB" id="H8L6K7"/>
<evidence type="ECO:0000313" key="3">
    <source>
        <dbReference type="Proteomes" id="UP000005234"/>
    </source>
</evidence>
<gene>
    <name evidence="2" type="ordered locus">Fraau_1580</name>
</gene>
<dbReference type="PANTHER" id="PTHR36151:SF3">
    <property type="entry name" value="ER-BOUND OXYGENASE MPAB_MPAB'_RUBBER OXYGENASE CATALYTIC DOMAIN-CONTAINING PROTEIN"/>
    <property type="match status" value="1"/>
</dbReference>
<reference evidence="2" key="1">
    <citation type="submission" date="2012-02" db="EMBL/GenBank/DDBJ databases">
        <title>The complete genome of Frateuria aurantia DSM 6220.</title>
        <authorList>
            <consortium name="US DOE Joint Genome Institute (JGI-PGF)"/>
            <person name="Lucas S."/>
            <person name="Copeland A."/>
            <person name="Lapidus A."/>
            <person name="Glavina del Rio T."/>
            <person name="Dalin E."/>
            <person name="Tice H."/>
            <person name="Bruce D."/>
            <person name="Goodwin L."/>
            <person name="Pitluck S."/>
            <person name="Peters L."/>
            <person name="Ovchinnikova G."/>
            <person name="Teshima H."/>
            <person name="Kyrpides N."/>
            <person name="Mavromatis K."/>
            <person name="Ivanova N."/>
            <person name="Brettin T."/>
            <person name="Detter J.C."/>
            <person name="Han C."/>
            <person name="Larimer F."/>
            <person name="Land M."/>
            <person name="Hauser L."/>
            <person name="Markowitz V."/>
            <person name="Cheng J.-F."/>
            <person name="Hugenholtz P."/>
            <person name="Woyke T."/>
            <person name="Wu D."/>
            <person name="Brambilla E."/>
            <person name="Klenk H.-P."/>
            <person name="Eisen J.A."/>
        </authorList>
    </citation>
    <scope>NUCLEOTIDE SEQUENCE</scope>
    <source>
        <strain evidence="2">DSM 6220</strain>
    </source>
</reference>
<dbReference type="eggNOG" id="COG3662">
    <property type="taxonomic scope" value="Bacteria"/>
</dbReference>
<evidence type="ECO:0000313" key="2">
    <source>
        <dbReference type="EMBL" id="AFC85999.1"/>
    </source>
</evidence>
<dbReference type="KEGG" id="fau:Fraau_1580"/>
<dbReference type="EMBL" id="CP003350">
    <property type="protein sequence ID" value="AFC85999.1"/>
    <property type="molecule type" value="Genomic_DNA"/>
</dbReference>
<dbReference type="STRING" id="767434.Fraau_1580"/>
<protein>
    <recommendedName>
        <fullName evidence="1">ER-bound oxygenase mpaB/mpaB'/Rubber oxygenase catalytic domain-containing protein</fullName>
    </recommendedName>
</protein>
<accession>H8L6K7</accession>
<name>H8L6K7_FRAAD</name>
<dbReference type="Pfam" id="PF09995">
    <property type="entry name" value="MPAB_Lcp_cat"/>
    <property type="match status" value="1"/>
</dbReference>
<evidence type="ECO:0000259" key="1">
    <source>
        <dbReference type="Pfam" id="PF09995"/>
    </source>
</evidence>
<dbReference type="PANTHER" id="PTHR36151">
    <property type="entry name" value="BLR2777 PROTEIN"/>
    <property type="match status" value="1"/>
</dbReference>
<sequence length="308" mass="34078">MSSPLQLLGRAVRQPLRQWVRTAFPREPVGAIDYEQPIGDPGLFGPESVIWKIHADFAGMLAGGLSALILQTLHPAALAGVYDHSNFRHDLVGRLRRTTAFVGATTYAPTRAAQQMIRRVRTIHRQVKGFTTDGQPYAADDPALLTWVHVTEVSSFLQGYRRYGRHDLPAAAIDRYFDESRRIAEALGATDVPASLAEVEAYLQAIQPQLRFDARSREVLDVLTRIQLPVPLAGPSRELFLGAGVALLPDWALARLDHPALSRTRARWTSHALQQMAPWFRGALTDGVAAKACRRMGVSPTILQQWPA</sequence>
<proteinExistence type="predicted"/>